<keyword evidence="5" id="KW-0255">Endonuclease</keyword>
<keyword evidence="2" id="KW-0808">Transferase</keyword>
<keyword evidence="6" id="KW-0378">Hydrolase</keyword>
<feature type="domain" description="Integrase catalytic" evidence="9">
    <location>
        <begin position="805"/>
        <end position="974"/>
    </location>
</feature>
<dbReference type="PANTHER" id="PTHR37984:SF5">
    <property type="entry name" value="PROTEIN NYNRIN-LIKE"/>
    <property type="match status" value="1"/>
</dbReference>
<sequence>MPFYYSDEDSNSYITIPARCEYVLYIDTIKNEPSVVISQELCDGVYIANSLVTPENNKIPIRLLNTRETEVKLSNIQVQLNKLNDYHICHFTKPNINSDRVKLLFSMLNLKGLGIEEQKSIENICAKFPDIFHLPGDKLCTTPVYQHSIEIKPDTSPVYTRPYRLPHSQKEEINKQVESMLKDGIIEEAKSPWNSPLLLVPKKQDAVTGQKKWRVVIDYRKLNNHIQDDKFPLPHISDILDSLSGAVYFSHLDLYQGFYQGDLKPSSRPYTAFTTDKNQYQMTRIPMGLKSSPNSFSRMMTIAMSGLNFDKCLVYQDDLVVFGQNLHSHNRNLLDIFGRLRQVNLKLNPIKCNFLQKEILYLGHIVSEKGIEPDPEKTKVLANYPRPQNADETKRFVAFTNYYRKFIPQFASIASPLNKLCCKNTPFIWSDECEKSFLKLKNALTSYPVLQYPNLSKSNEFILQTDASGKAIGSVLCNHNGKPVAYASRSLNKAELNYPTIEKELLAIVWSVKHFRPYLYGRKFKIQTDHRPLVYLFGMRDPSSRLLKFRLQLEEYDFVIEYVKGKDNTVADALSRITITSEDLKTMNEQLNVMTRAQTKKVEELKQTGNDLVNNSVQDSRPDQPRVVDIIKKPKHFTELSLISKRKQRYLEGKGSIRLQSKYFAYAPNTSSIYLCTTSRSSISLDELVRDLCDLCRKIKVKNVCILKKDNNEEFIAGIIEEINKYKKWSGPTISIINKVKRLNNLDDRRVVLNDFHLLPTSGHAGIRRMSNNIKKFYFWPNMDKDICDYVSKCTQCQKQKYSINTKQPTVITSTADTAMEKVYLDIVGPLPVDDRGFIYILTLQCDLSKFVEAYPLKAKDTVSVAQAFVQNFILKFGIPWEVVSDRGTEFVSNVMKEVCKILEIKQLTSTAYHHQTIGALENTHKTLGAYLRIYCQNYAKAWSSWVPYWCFAYNNTVHSETKYTPYELVFGKKCILPSNLSGNTVEPLYNHDSYPHEMRFRLQVAQRDAKHNLEMSKIKRKIVSDKYINPVEYKKGEQLLIRNSSTDKTEPIYLGPYTVIEDLDCNVKILKNNKEDIVHKNRTKRFVSNT</sequence>
<evidence type="ECO:0000256" key="4">
    <source>
        <dbReference type="ARBA" id="ARBA00022722"/>
    </source>
</evidence>
<dbReference type="Proteomes" id="UP000823941">
    <property type="component" value="Chromosome 21"/>
</dbReference>
<dbReference type="InterPro" id="IPR001584">
    <property type="entry name" value="Integrase_cat-core"/>
</dbReference>
<evidence type="ECO:0000313" key="10">
    <source>
        <dbReference type="EMBL" id="KAG7300039.1"/>
    </source>
</evidence>
<evidence type="ECO:0000256" key="6">
    <source>
        <dbReference type="ARBA" id="ARBA00022801"/>
    </source>
</evidence>
<dbReference type="PANTHER" id="PTHR37984">
    <property type="entry name" value="PROTEIN CBG26694"/>
    <property type="match status" value="1"/>
</dbReference>
<dbReference type="Gene3D" id="3.10.10.10">
    <property type="entry name" value="HIV Type 1 Reverse Transcriptase, subunit A, domain 1"/>
    <property type="match status" value="1"/>
</dbReference>
<evidence type="ECO:0000313" key="11">
    <source>
        <dbReference type="Proteomes" id="UP000823941"/>
    </source>
</evidence>
<dbReference type="Pfam" id="PF00665">
    <property type="entry name" value="rve"/>
    <property type="match status" value="1"/>
</dbReference>
<name>A0ABQ7Q4H7_PLUXY</name>
<dbReference type="Gene3D" id="3.10.20.370">
    <property type="match status" value="1"/>
</dbReference>
<dbReference type="PROSITE" id="PS50878">
    <property type="entry name" value="RT_POL"/>
    <property type="match status" value="1"/>
</dbReference>
<protein>
    <recommendedName>
        <fullName evidence="1">RNA-directed DNA polymerase</fullName>
        <ecNumber evidence="1">2.7.7.49</ecNumber>
    </recommendedName>
</protein>
<accession>A0ABQ7Q4H7</accession>
<dbReference type="Pfam" id="PF17917">
    <property type="entry name" value="RT_RNaseH"/>
    <property type="match status" value="1"/>
</dbReference>
<dbReference type="InterPro" id="IPR041373">
    <property type="entry name" value="RT_RNaseH"/>
</dbReference>
<comment type="caution">
    <text evidence="10">The sequence shown here is derived from an EMBL/GenBank/DDBJ whole genome shotgun (WGS) entry which is preliminary data.</text>
</comment>
<keyword evidence="7" id="KW-0695">RNA-directed DNA polymerase</keyword>
<evidence type="ECO:0000259" key="9">
    <source>
        <dbReference type="PROSITE" id="PS50994"/>
    </source>
</evidence>
<dbReference type="SUPFAM" id="SSF53098">
    <property type="entry name" value="Ribonuclease H-like"/>
    <property type="match status" value="1"/>
</dbReference>
<dbReference type="PROSITE" id="PS50994">
    <property type="entry name" value="INTEGRASE"/>
    <property type="match status" value="1"/>
</dbReference>
<organism evidence="10 11">
    <name type="scientific">Plutella xylostella</name>
    <name type="common">Diamondback moth</name>
    <name type="synonym">Plutella maculipennis</name>
    <dbReference type="NCBI Taxonomy" id="51655"/>
    <lineage>
        <taxon>Eukaryota</taxon>
        <taxon>Metazoa</taxon>
        <taxon>Ecdysozoa</taxon>
        <taxon>Arthropoda</taxon>
        <taxon>Hexapoda</taxon>
        <taxon>Insecta</taxon>
        <taxon>Pterygota</taxon>
        <taxon>Neoptera</taxon>
        <taxon>Endopterygota</taxon>
        <taxon>Lepidoptera</taxon>
        <taxon>Glossata</taxon>
        <taxon>Ditrysia</taxon>
        <taxon>Yponomeutoidea</taxon>
        <taxon>Plutellidae</taxon>
        <taxon>Plutella</taxon>
    </lineage>
</organism>
<dbReference type="EC" id="2.7.7.49" evidence="1"/>
<evidence type="ECO:0000256" key="3">
    <source>
        <dbReference type="ARBA" id="ARBA00022695"/>
    </source>
</evidence>
<dbReference type="Gene3D" id="3.30.70.270">
    <property type="match status" value="2"/>
</dbReference>
<evidence type="ECO:0000256" key="7">
    <source>
        <dbReference type="ARBA" id="ARBA00022918"/>
    </source>
</evidence>
<evidence type="ECO:0000256" key="1">
    <source>
        <dbReference type="ARBA" id="ARBA00012493"/>
    </source>
</evidence>
<dbReference type="CDD" id="cd01647">
    <property type="entry name" value="RT_LTR"/>
    <property type="match status" value="1"/>
</dbReference>
<gene>
    <name evidence="10" type="ORF">JYU34_015566</name>
</gene>
<evidence type="ECO:0000256" key="5">
    <source>
        <dbReference type="ARBA" id="ARBA00022759"/>
    </source>
</evidence>
<keyword evidence="4" id="KW-0540">Nuclease</keyword>
<dbReference type="InterPro" id="IPR041588">
    <property type="entry name" value="Integrase_H2C2"/>
</dbReference>
<dbReference type="Pfam" id="PF17921">
    <property type="entry name" value="Integrase_H2C2"/>
    <property type="match status" value="1"/>
</dbReference>
<dbReference type="Pfam" id="PF00078">
    <property type="entry name" value="RVT_1"/>
    <property type="match status" value="1"/>
</dbReference>
<evidence type="ECO:0000256" key="2">
    <source>
        <dbReference type="ARBA" id="ARBA00022679"/>
    </source>
</evidence>
<dbReference type="InterPro" id="IPR012337">
    <property type="entry name" value="RNaseH-like_sf"/>
</dbReference>
<proteinExistence type="predicted"/>
<dbReference type="SUPFAM" id="SSF56672">
    <property type="entry name" value="DNA/RNA polymerases"/>
    <property type="match status" value="1"/>
</dbReference>
<dbReference type="Gene3D" id="1.10.340.70">
    <property type="match status" value="1"/>
</dbReference>
<reference evidence="10 11" key="1">
    <citation type="submission" date="2021-06" db="EMBL/GenBank/DDBJ databases">
        <title>A haploid diamondback moth (Plutella xylostella L.) genome assembly resolves 31 chromosomes and identifies a diamide resistance mutation.</title>
        <authorList>
            <person name="Ward C.M."/>
            <person name="Perry K.D."/>
            <person name="Baker G."/>
            <person name="Powis K."/>
            <person name="Heckel D.G."/>
            <person name="Baxter S.W."/>
        </authorList>
    </citation>
    <scope>NUCLEOTIDE SEQUENCE [LARGE SCALE GENOMIC DNA]</scope>
    <source>
        <strain evidence="10 11">LV</strain>
        <tissue evidence="10">Single pupa</tissue>
    </source>
</reference>
<keyword evidence="11" id="KW-1185">Reference proteome</keyword>
<dbReference type="InterPro" id="IPR043128">
    <property type="entry name" value="Rev_trsase/Diguanyl_cyclase"/>
</dbReference>
<dbReference type="CDD" id="cd09274">
    <property type="entry name" value="RNase_HI_RT_Ty3"/>
    <property type="match status" value="1"/>
</dbReference>
<keyword evidence="3" id="KW-0548">Nucleotidyltransferase</keyword>
<dbReference type="Gene3D" id="3.30.420.10">
    <property type="entry name" value="Ribonuclease H-like superfamily/Ribonuclease H"/>
    <property type="match status" value="1"/>
</dbReference>
<dbReference type="InterPro" id="IPR050951">
    <property type="entry name" value="Retrovirus_Pol_polyprotein"/>
</dbReference>
<dbReference type="EMBL" id="JAHIBW010000021">
    <property type="protein sequence ID" value="KAG7300039.1"/>
    <property type="molecule type" value="Genomic_DNA"/>
</dbReference>
<feature type="domain" description="Reverse transcriptase" evidence="8">
    <location>
        <begin position="181"/>
        <end position="366"/>
    </location>
</feature>
<dbReference type="InterPro" id="IPR043502">
    <property type="entry name" value="DNA/RNA_pol_sf"/>
</dbReference>
<evidence type="ECO:0000259" key="8">
    <source>
        <dbReference type="PROSITE" id="PS50878"/>
    </source>
</evidence>
<dbReference type="InterPro" id="IPR000477">
    <property type="entry name" value="RT_dom"/>
</dbReference>
<dbReference type="InterPro" id="IPR036397">
    <property type="entry name" value="RNaseH_sf"/>
</dbReference>